<dbReference type="InterPro" id="IPR010069">
    <property type="entry name" value="CdiA_FHA1_rpt"/>
</dbReference>
<organism evidence="2 3">
    <name type="scientific">Pseudomonas nabeulensis</name>
    <dbReference type="NCBI Taxonomy" id="2293833"/>
    <lineage>
        <taxon>Bacteria</taxon>
        <taxon>Pseudomonadati</taxon>
        <taxon>Pseudomonadota</taxon>
        <taxon>Gammaproteobacteria</taxon>
        <taxon>Pseudomonadales</taxon>
        <taxon>Pseudomonadaceae</taxon>
        <taxon>Pseudomonas</taxon>
    </lineage>
</organism>
<dbReference type="Proteomes" id="UP000297734">
    <property type="component" value="Unassembled WGS sequence"/>
</dbReference>
<sequence length="225" mass="23902">ISADTLQNRYSLLAANGDMHLSARSLINQGAASQTGTSSTIIGTPGRIDKALWDQMEFVDLPAFHNAPFDPVRFAELKARSSGAGFSNPGTLTTWREDGREQYAATLQAGGSLNLHATQYLQNGTLRENTLAQLTGEIGHNPNDLELSPERLSDDLTRPPEFQLPNGEYGLFIPSKNPGSPYLIETNPLFTHLANSSAPSICSTSSATTATKPGAASVTATTKAA</sequence>
<dbReference type="NCBIfam" id="TIGR01731">
    <property type="entry name" value="fil_hemag_20aa"/>
    <property type="match status" value="1"/>
</dbReference>
<feature type="non-terminal residue" evidence="2">
    <location>
        <position position="1"/>
    </location>
</feature>
<evidence type="ECO:0008006" key="4">
    <source>
        <dbReference type="Google" id="ProtNLM"/>
    </source>
</evidence>
<dbReference type="EMBL" id="QUZT01000145">
    <property type="protein sequence ID" value="TFY84315.1"/>
    <property type="molecule type" value="Genomic_DNA"/>
</dbReference>
<keyword evidence="3" id="KW-1185">Reference proteome</keyword>
<feature type="compositionally biased region" description="Low complexity" evidence="1">
    <location>
        <begin position="204"/>
        <end position="217"/>
    </location>
</feature>
<feature type="region of interest" description="Disordered" evidence="1">
    <location>
        <begin position="204"/>
        <end position="225"/>
    </location>
</feature>
<accession>A0A4Z0ACC0</accession>
<evidence type="ECO:0000256" key="1">
    <source>
        <dbReference type="SAM" id="MobiDB-lite"/>
    </source>
</evidence>
<evidence type="ECO:0000313" key="2">
    <source>
        <dbReference type="EMBL" id="TFY84315.1"/>
    </source>
</evidence>
<protein>
    <recommendedName>
        <fullName evidence="4">Filamentous hemagglutinin</fullName>
    </recommendedName>
</protein>
<gene>
    <name evidence="2" type="ORF">DYL61_31180</name>
</gene>
<dbReference type="AlphaFoldDB" id="A0A4Z0ACC0"/>
<evidence type="ECO:0000313" key="3">
    <source>
        <dbReference type="Proteomes" id="UP000297734"/>
    </source>
</evidence>
<reference evidence="2 3" key="1">
    <citation type="journal article" date="2019" name="Syst. Appl. Microbiol.">
        <title>New species of pathogenic Pseudomonas isolated from citrus in Tunisia: Proposal of Pseudomonas kairouanensis sp. nov. and Pseudomonas nabeulensis sp. nov.</title>
        <authorList>
            <person name="Oueslati M."/>
            <person name="Mulet M."/>
            <person name="Gomila M."/>
            <person name="Berge O."/>
            <person name="Hajlaoui M.R."/>
            <person name="Lalucat J."/>
            <person name="Sadfi-Zouaoui N."/>
            <person name="Garcia-Valdes E."/>
        </authorList>
    </citation>
    <scope>NUCLEOTIDE SEQUENCE [LARGE SCALE GENOMIC DNA]</scope>
    <source>
        <strain evidence="2 3">E10B</strain>
    </source>
</reference>
<name>A0A4Z0ACC0_9PSED</name>
<comment type="caution">
    <text evidence="2">The sequence shown here is derived from an EMBL/GenBank/DDBJ whole genome shotgun (WGS) entry which is preliminary data.</text>
</comment>
<proteinExistence type="predicted"/>